<name>A0AAN7AII3_9PEZI</name>
<gene>
    <name evidence="1" type="ORF">QBC35DRAFT_436096</name>
</gene>
<evidence type="ECO:0000313" key="1">
    <source>
        <dbReference type="EMBL" id="KAK4186940.1"/>
    </source>
</evidence>
<dbReference type="PANTHER" id="PTHR40129">
    <property type="entry name" value="KETOPANTOATE REDUCTASE N-TERMINAL DOMAIN-CONTAINING PROTEIN"/>
    <property type="match status" value="1"/>
</dbReference>
<dbReference type="EMBL" id="MU864412">
    <property type="protein sequence ID" value="KAK4186940.1"/>
    <property type="molecule type" value="Genomic_DNA"/>
</dbReference>
<dbReference type="Proteomes" id="UP001302126">
    <property type="component" value="Unassembled WGS sequence"/>
</dbReference>
<comment type="caution">
    <text evidence="1">The sequence shown here is derived from an EMBL/GenBank/DDBJ whole genome shotgun (WGS) entry which is preliminary data.</text>
</comment>
<organism evidence="1 2">
    <name type="scientific">Podospora australis</name>
    <dbReference type="NCBI Taxonomy" id="1536484"/>
    <lineage>
        <taxon>Eukaryota</taxon>
        <taxon>Fungi</taxon>
        <taxon>Dikarya</taxon>
        <taxon>Ascomycota</taxon>
        <taxon>Pezizomycotina</taxon>
        <taxon>Sordariomycetes</taxon>
        <taxon>Sordariomycetidae</taxon>
        <taxon>Sordariales</taxon>
        <taxon>Podosporaceae</taxon>
        <taxon>Podospora</taxon>
    </lineage>
</organism>
<proteinExistence type="predicted"/>
<sequence length="301" mass="33687">MLTEMEELDILILGAGWTATFLIPLLQDHELHFSATTTTGRIVAGNPTIPFRFEPTEENRPAINALPRARHVLITFPLQGAGPSKFFMEAYQASHPLRDQSKTVKFIQLGSTGIWQPGGPVAPAERGDDYPWYDRHSPYNRTLPRAVAEEELLSLGGCVLNLSGLWGGTRDPKTWVPKVAATKEAVRDKKSLHLIHGDDVARAVVAVVEGGDEKWQTHGKGQRYLLTDGFVYDWWSLLAGWSETDSGEDVEPTDQQKWVYELMVEEKVRALPRSMESLGRCYDSREFWASFGIAPLRARVG</sequence>
<dbReference type="InterPro" id="IPR036291">
    <property type="entry name" value="NAD(P)-bd_dom_sf"/>
</dbReference>
<evidence type="ECO:0000313" key="2">
    <source>
        <dbReference type="Proteomes" id="UP001302126"/>
    </source>
</evidence>
<reference evidence="1" key="2">
    <citation type="submission" date="2023-05" db="EMBL/GenBank/DDBJ databases">
        <authorList>
            <consortium name="Lawrence Berkeley National Laboratory"/>
            <person name="Steindorff A."/>
            <person name="Hensen N."/>
            <person name="Bonometti L."/>
            <person name="Westerberg I."/>
            <person name="Brannstrom I.O."/>
            <person name="Guillou S."/>
            <person name="Cros-Aarteil S."/>
            <person name="Calhoun S."/>
            <person name="Haridas S."/>
            <person name="Kuo A."/>
            <person name="Mondo S."/>
            <person name="Pangilinan J."/>
            <person name="Riley R."/>
            <person name="Labutti K."/>
            <person name="Andreopoulos B."/>
            <person name="Lipzen A."/>
            <person name="Chen C."/>
            <person name="Yanf M."/>
            <person name="Daum C."/>
            <person name="Ng V."/>
            <person name="Clum A."/>
            <person name="Ohm R."/>
            <person name="Martin F."/>
            <person name="Silar P."/>
            <person name="Natvig D."/>
            <person name="Lalanne C."/>
            <person name="Gautier V."/>
            <person name="Ament-Velasquez S.L."/>
            <person name="Kruys A."/>
            <person name="Hutchinson M.I."/>
            <person name="Powell A.J."/>
            <person name="Barry K."/>
            <person name="Miller A.N."/>
            <person name="Grigoriev I.V."/>
            <person name="Debuchy R."/>
            <person name="Gladieux P."/>
            <person name="Thoren M.H."/>
            <person name="Johannesson H."/>
        </authorList>
    </citation>
    <scope>NUCLEOTIDE SEQUENCE</scope>
    <source>
        <strain evidence="1">PSN309</strain>
    </source>
</reference>
<reference evidence="1" key="1">
    <citation type="journal article" date="2023" name="Mol. Phylogenet. Evol.">
        <title>Genome-scale phylogeny and comparative genomics of the fungal order Sordariales.</title>
        <authorList>
            <person name="Hensen N."/>
            <person name="Bonometti L."/>
            <person name="Westerberg I."/>
            <person name="Brannstrom I.O."/>
            <person name="Guillou S."/>
            <person name="Cros-Aarteil S."/>
            <person name="Calhoun S."/>
            <person name="Haridas S."/>
            <person name="Kuo A."/>
            <person name="Mondo S."/>
            <person name="Pangilinan J."/>
            <person name="Riley R."/>
            <person name="LaButti K."/>
            <person name="Andreopoulos B."/>
            <person name="Lipzen A."/>
            <person name="Chen C."/>
            <person name="Yan M."/>
            <person name="Daum C."/>
            <person name="Ng V."/>
            <person name="Clum A."/>
            <person name="Steindorff A."/>
            <person name="Ohm R.A."/>
            <person name="Martin F."/>
            <person name="Silar P."/>
            <person name="Natvig D.O."/>
            <person name="Lalanne C."/>
            <person name="Gautier V."/>
            <person name="Ament-Velasquez S.L."/>
            <person name="Kruys A."/>
            <person name="Hutchinson M.I."/>
            <person name="Powell A.J."/>
            <person name="Barry K."/>
            <person name="Miller A.N."/>
            <person name="Grigoriev I.V."/>
            <person name="Debuchy R."/>
            <person name="Gladieux P."/>
            <person name="Hiltunen Thoren M."/>
            <person name="Johannesson H."/>
        </authorList>
    </citation>
    <scope>NUCLEOTIDE SEQUENCE</scope>
    <source>
        <strain evidence="1">PSN309</strain>
    </source>
</reference>
<keyword evidence="2" id="KW-1185">Reference proteome</keyword>
<dbReference type="Gene3D" id="3.40.50.720">
    <property type="entry name" value="NAD(P)-binding Rossmann-like Domain"/>
    <property type="match status" value="1"/>
</dbReference>
<dbReference type="AlphaFoldDB" id="A0AAN7AII3"/>
<accession>A0AAN7AII3</accession>
<dbReference type="PANTHER" id="PTHR40129:SF2">
    <property type="entry name" value="KETOPANTOATE REDUCTASE N-TERMINAL DOMAIN-CONTAINING PROTEIN"/>
    <property type="match status" value="1"/>
</dbReference>
<dbReference type="SUPFAM" id="SSF51735">
    <property type="entry name" value="NAD(P)-binding Rossmann-fold domains"/>
    <property type="match status" value="1"/>
</dbReference>
<protein>
    <submittedName>
        <fullName evidence="1">Uncharacterized protein</fullName>
    </submittedName>
</protein>